<comment type="similarity">
    <text evidence="3">Belongs to the RNA polymerase alpha chain family.</text>
</comment>
<evidence type="ECO:0000256" key="3">
    <source>
        <dbReference type="ARBA" id="ARBA00007123"/>
    </source>
</evidence>
<dbReference type="Pfam" id="PF01193">
    <property type="entry name" value="RNA_pol_L"/>
    <property type="match status" value="1"/>
</dbReference>
<dbReference type="SUPFAM" id="SSF55257">
    <property type="entry name" value="RBP11-like subunits of RNA polymerase"/>
    <property type="match status" value="1"/>
</dbReference>
<evidence type="ECO:0000256" key="1">
    <source>
        <dbReference type="ARBA" id="ARBA00004026"/>
    </source>
</evidence>
<evidence type="ECO:0000313" key="12">
    <source>
        <dbReference type="EMBL" id="ANZ53545.1"/>
    </source>
</evidence>
<evidence type="ECO:0000256" key="9">
    <source>
        <dbReference type="ARBA" id="ARBA00031776"/>
    </source>
</evidence>
<dbReference type="GO" id="GO:0009536">
    <property type="term" value="C:plastid"/>
    <property type="evidence" value="ECO:0007669"/>
    <property type="project" value="UniProtKB-SubCell"/>
</dbReference>
<keyword evidence="5" id="KW-0240">DNA-directed RNA polymerase</keyword>
<dbReference type="SUPFAM" id="SSF56553">
    <property type="entry name" value="Insert subdomain of RNA polymerase alpha subunit"/>
    <property type="match status" value="1"/>
</dbReference>
<feature type="domain" description="DNA-directed RNA polymerase RpoA/D/Rpb3-type" evidence="11">
    <location>
        <begin position="29"/>
        <end position="235"/>
    </location>
</feature>
<organism evidence="12">
    <name type="scientific">Gnetum gnemon</name>
    <name type="common">Spanish joint-fir</name>
    <name type="synonym">Gnetum acutatum</name>
    <dbReference type="NCBI Taxonomy" id="3382"/>
    <lineage>
        <taxon>Eukaryota</taxon>
        <taxon>Viridiplantae</taxon>
        <taxon>Streptophyta</taxon>
        <taxon>Embryophyta</taxon>
        <taxon>Tracheophyta</taxon>
        <taxon>Spermatophyta</taxon>
        <taxon>Gnetopsida</taxon>
        <taxon>Gnetidae</taxon>
        <taxon>Gnetales</taxon>
        <taxon>Gnetaceae</taxon>
        <taxon>Gnetum</taxon>
    </lineage>
</organism>
<evidence type="ECO:0000256" key="6">
    <source>
        <dbReference type="ARBA" id="ARBA00022679"/>
    </source>
</evidence>
<dbReference type="Gene3D" id="2.170.120.12">
    <property type="entry name" value="DNA-directed RNA polymerase, insert domain"/>
    <property type="match status" value="1"/>
</dbReference>
<sequence>MIWDKLEKSKSPLQWKCLDSKTESKRYHYGRFSLSPLLKGQANTIAIAIRRTLLGEVEGTYITYAKFEKTIVHDYSTMSGIKESVHDILLNLKEIVLKSELYGIHKASICTIGPRNVTAQDIILPSSIKIIDGTQHIASLTKSVPFNVMLTIERNQGYAIPSQSSKRHKNGLFPIDAPCMPVRNVHFSIHSYKSENDIREMLIFEIWTNGGLTPREAFYEACWKLIDLIVPLLHMEEDVNGAKEFFSLPILTRMDKLGKALFQHLFMNQLELSSKNSSCFQQTFIYRLSDFLNYSRQNSKTLEDLDKKSIKKIMEFFQKRFGINLT</sequence>
<dbReference type="GO" id="GO:0000428">
    <property type="term" value="C:DNA-directed RNA polymerase complex"/>
    <property type="evidence" value="ECO:0007669"/>
    <property type="project" value="UniProtKB-KW"/>
</dbReference>
<evidence type="ECO:0000256" key="5">
    <source>
        <dbReference type="ARBA" id="ARBA00022478"/>
    </source>
</evidence>
<dbReference type="Pfam" id="PF01000">
    <property type="entry name" value="RNA_pol_A_bac"/>
    <property type="match status" value="1"/>
</dbReference>
<dbReference type="InterPro" id="IPR036603">
    <property type="entry name" value="RBP11-like"/>
</dbReference>
<keyword evidence="7" id="KW-0548">Nucleotidyltransferase</keyword>
<dbReference type="AlphaFoldDB" id="A0A1B2IJM7"/>
<evidence type="ECO:0000256" key="10">
    <source>
        <dbReference type="ARBA" id="ARBA00048552"/>
    </source>
</evidence>
<dbReference type="CDD" id="cd06928">
    <property type="entry name" value="RNAP_alpha_NTD"/>
    <property type="match status" value="1"/>
</dbReference>
<comment type="subcellular location">
    <subcellularLocation>
        <location evidence="2">Plastid</location>
    </subcellularLocation>
</comment>
<comment type="catalytic activity">
    <reaction evidence="10">
        <text>RNA(n) + a ribonucleoside 5'-triphosphate = RNA(n+1) + diphosphate</text>
        <dbReference type="Rhea" id="RHEA:21248"/>
        <dbReference type="Rhea" id="RHEA-COMP:14527"/>
        <dbReference type="Rhea" id="RHEA-COMP:17342"/>
        <dbReference type="ChEBI" id="CHEBI:33019"/>
        <dbReference type="ChEBI" id="CHEBI:61557"/>
        <dbReference type="ChEBI" id="CHEBI:140395"/>
        <dbReference type="EC" id="2.7.7.6"/>
    </reaction>
</comment>
<dbReference type="SMART" id="SM00662">
    <property type="entry name" value="RPOLD"/>
    <property type="match status" value="1"/>
</dbReference>
<reference evidence="12" key="1">
    <citation type="journal article" date="2016" name="Plant Syst. Evol.">
        <title>Resolving phylogenetic relationships and species delimitations in closely related gymnosperms using high-throughput NGS, Sanger sequencing and morphology.</title>
        <authorList>
            <person name="Hou C."/>
            <person name="Niklas W."/>
            <person name="Strijk J.S."/>
            <person name="Catarina R."/>
        </authorList>
    </citation>
    <scope>NUCLEOTIDE SEQUENCE</scope>
</reference>
<dbReference type="GO" id="GO:0046983">
    <property type="term" value="F:protein dimerization activity"/>
    <property type="evidence" value="ECO:0007669"/>
    <property type="project" value="InterPro"/>
</dbReference>
<dbReference type="FunFam" id="2.170.120.12:FF:000001">
    <property type="entry name" value="DNA-directed RNA polymerase subunit alpha"/>
    <property type="match status" value="1"/>
</dbReference>
<geneLocation type="plastid" evidence="12"/>
<dbReference type="SUPFAM" id="SSF47789">
    <property type="entry name" value="C-terminal domain of RNA polymerase alpha subunit"/>
    <property type="match status" value="1"/>
</dbReference>
<keyword evidence="12" id="KW-0934">Plastid</keyword>
<protein>
    <recommendedName>
        <fullName evidence="4">DNA-directed RNA polymerase</fullName>
        <ecNumber evidence="4">2.7.7.6</ecNumber>
    </recommendedName>
    <alternativeName>
        <fullName evidence="9">Plastid-encoded RNA polymerase subunit alpha</fullName>
    </alternativeName>
</protein>
<dbReference type="InterPro" id="IPR036643">
    <property type="entry name" value="RNApol_insert_sf"/>
</dbReference>
<name>A0A1B2IJM7_GNEGN</name>
<keyword evidence="6" id="KW-0808">Transferase</keyword>
<gene>
    <name evidence="12" type="primary">rpoA</name>
</gene>
<dbReference type="InterPro" id="IPR011262">
    <property type="entry name" value="DNA-dir_RNA_pol_insert"/>
</dbReference>
<evidence type="ECO:0000256" key="8">
    <source>
        <dbReference type="ARBA" id="ARBA00023163"/>
    </source>
</evidence>
<evidence type="ECO:0000256" key="7">
    <source>
        <dbReference type="ARBA" id="ARBA00022695"/>
    </source>
</evidence>
<accession>A0A1B2IJM7</accession>
<dbReference type="EMBL" id="KX385188">
    <property type="protein sequence ID" value="ANZ53545.1"/>
    <property type="molecule type" value="Genomic_DNA"/>
</dbReference>
<dbReference type="InterPro" id="IPR011263">
    <property type="entry name" value="DNA-dir_RNA_pol_RpoA/D/Rpb3"/>
</dbReference>
<dbReference type="Gene3D" id="3.30.1360.10">
    <property type="entry name" value="RNA polymerase, RBP11-like subunit"/>
    <property type="match status" value="1"/>
</dbReference>
<comment type="function">
    <text evidence="1">DNA-dependent RNA polymerase catalyzes the transcription of DNA into RNA using the four ribonucleoside triphosphates as substrates.</text>
</comment>
<dbReference type="EC" id="2.7.7.6" evidence="4"/>
<proteinExistence type="inferred from homology"/>
<dbReference type="GO" id="GO:0006351">
    <property type="term" value="P:DNA-templated transcription"/>
    <property type="evidence" value="ECO:0007669"/>
    <property type="project" value="InterPro"/>
</dbReference>
<evidence type="ECO:0000256" key="4">
    <source>
        <dbReference type="ARBA" id="ARBA00012418"/>
    </source>
</evidence>
<dbReference type="GO" id="GO:0003899">
    <property type="term" value="F:DNA-directed RNA polymerase activity"/>
    <property type="evidence" value="ECO:0007669"/>
    <property type="project" value="UniProtKB-EC"/>
</dbReference>
<keyword evidence="8" id="KW-0804">Transcription</keyword>
<evidence type="ECO:0000256" key="2">
    <source>
        <dbReference type="ARBA" id="ARBA00004474"/>
    </source>
</evidence>
<evidence type="ECO:0000259" key="11">
    <source>
        <dbReference type="SMART" id="SM00662"/>
    </source>
</evidence>